<comment type="cofactor">
    <cofactor evidence="1">
        <name>heme b</name>
        <dbReference type="ChEBI" id="CHEBI:60344"/>
    </cofactor>
</comment>
<reference evidence="9 10" key="1">
    <citation type="submission" date="2014-04" db="EMBL/GenBank/DDBJ databases">
        <title>Evolutionary Origins and Diversification of the Mycorrhizal Mutualists.</title>
        <authorList>
            <consortium name="DOE Joint Genome Institute"/>
            <consortium name="Mycorrhizal Genomics Consortium"/>
            <person name="Kohler A."/>
            <person name="Kuo A."/>
            <person name="Nagy L.G."/>
            <person name="Floudas D."/>
            <person name="Copeland A."/>
            <person name="Barry K.W."/>
            <person name="Cichocki N."/>
            <person name="Veneault-Fourrey C."/>
            <person name="LaButti K."/>
            <person name="Lindquist E.A."/>
            <person name="Lipzen A."/>
            <person name="Lundell T."/>
            <person name="Morin E."/>
            <person name="Murat C."/>
            <person name="Riley R."/>
            <person name="Ohm R."/>
            <person name="Sun H."/>
            <person name="Tunlid A."/>
            <person name="Henrissat B."/>
            <person name="Grigoriev I.V."/>
            <person name="Hibbett D.S."/>
            <person name="Martin F."/>
        </authorList>
    </citation>
    <scope>NUCLEOTIDE SEQUENCE [LARGE SCALE GENOMIC DNA]</scope>
    <source>
        <strain evidence="9 10">Koide BX008</strain>
    </source>
</reference>
<dbReference type="PANTHER" id="PTHR33577">
    <property type="entry name" value="STERIGMATOCYSTIN BIOSYNTHESIS PEROXIDASE STCC-RELATED"/>
    <property type="match status" value="1"/>
</dbReference>
<dbReference type="InParanoid" id="A0A0C2XB73"/>
<keyword evidence="5" id="KW-0560">Oxidoreductase</keyword>
<dbReference type="OrthoDB" id="407298at2759"/>
<keyword evidence="2" id="KW-0575">Peroxidase</keyword>
<proteinExistence type="inferred from homology"/>
<keyword evidence="6" id="KW-0408">Iron</keyword>
<feature type="domain" description="Heme haloperoxidase family profile" evidence="8">
    <location>
        <begin position="50"/>
        <end position="260"/>
    </location>
</feature>
<dbReference type="PROSITE" id="PS51405">
    <property type="entry name" value="HEME_HALOPEROXIDASE"/>
    <property type="match status" value="1"/>
</dbReference>
<dbReference type="Pfam" id="PF01328">
    <property type="entry name" value="Peroxidase_2"/>
    <property type="match status" value="1"/>
</dbReference>
<keyword evidence="4" id="KW-0479">Metal-binding</keyword>
<keyword evidence="10" id="KW-1185">Reference proteome</keyword>
<keyword evidence="3" id="KW-0349">Heme</keyword>
<dbReference type="InterPro" id="IPR036851">
    <property type="entry name" value="Chloroperoxidase-like_sf"/>
</dbReference>
<dbReference type="EMBL" id="KN818238">
    <property type="protein sequence ID" value="KIL66073.1"/>
    <property type="molecule type" value="Genomic_DNA"/>
</dbReference>
<evidence type="ECO:0000256" key="1">
    <source>
        <dbReference type="ARBA" id="ARBA00001970"/>
    </source>
</evidence>
<evidence type="ECO:0000313" key="9">
    <source>
        <dbReference type="EMBL" id="KIL66073.1"/>
    </source>
</evidence>
<evidence type="ECO:0000313" key="10">
    <source>
        <dbReference type="Proteomes" id="UP000054549"/>
    </source>
</evidence>
<evidence type="ECO:0000256" key="4">
    <source>
        <dbReference type="ARBA" id="ARBA00022723"/>
    </source>
</evidence>
<dbReference type="InterPro" id="IPR000028">
    <property type="entry name" value="Chloroperoxidase"/>
</dbReference>
<evidence type="ECO:0000256" key="2">
    <source>
        <dbReference type="ARBA" id="ARBA00022559"/>
    </source>
</evidence>
<evidence type="ECO:0000256" key="3">
    <source>
        <dbReference type="ARBA" id="ARBA00022617"/>
    </source>
</evidence>
<accession>A0A0C2XB73</accession>
<organism evidence="9 10">
    <name type="scientific">Amanita muscaria (strain Koide BX008)</name>
    <dbReference type="NCBI Taxonomy" id="946122"/>
    <lineage>
        <taxon>Eukaryota</taxon>
        <taxon>Fungi</taxon>
        <taxon>Dikarya</taxon>
        <taxon>Basidiomycota</taxon>
        <taxon>Agaricomycotina</taxon>
        <taxon>Agaricomycetes</taxon>
        <taxon>Agaricomycetidae</taxon>
        <taxon>Agaricales</taxon>
        <taxon>Pluteineae</taxon>
        <taxon>Amanitaceae</taxon>
        <taxon>Amanita</taxon>
    </lineage>
</organism>
<sequence>MTSLITPIAQFFENAVVFTWDALLELGNLVVPKIKEGHVVPEGRHGFQGKWPEYKRPEEGDSRCCCPALNALANHGILPRDGRNISFKELTDVVRTTYNFAPSFCYFVPKYAANMLHKDYNKDRFDLEEISMHNGIEHDASLTRLDHVFDKDQGKPHMPYVQGLLDSASGKDKAGNVLLTGTDIAGFCAKRRAESTVSNPSFSLALIHRMFSSSNNCTLLTIFGGRYDEIKVFLTEERLLDGWESRVRKVNGLTIAAFNTVVIPVEIRTASKTKALVGEYKANAEQNRA</sequence>
<dbReference type="Proteomes" id="UP000054549">
    <property type="component" value="Unassembled WGS sequence"/>
</dbReference>
<dbReference type="GO" id="GO:0004601">
    <property type="term" value="F:peroxidase activity"/>
    <property type="evidence" value="ECO:0007669"/>
    <property type="project" value="UniProtKB-KW"/>
</dbReference>
<dbReference type="PANTHER" id="PTHR33577:SF18">
    <property type="entry name" value="HEME HALOPEROXIDASE FAMILY PROFILE DOMAIN-CONTAINING PROTEIN"/>
    <property type="match status" value="1"/>
</dbReference>
<dbReference type="STRING" id="946122.A0A0C2XB73"/>
<protein>
    <recommendedName>
        <fullName evidence="8">Heme haloperoxidase family profile domain-containing protein</fullName>
    </recommendedName>
</protein>
<name>A0A0C2XB73_AMAMK</name>
<dbReference type="HOGENOM" id="CLU_050230_1_0_1"/>
<evidence type="ECO:0000256" key="7">
    <source>
        <dbReference type="ARBA" id="ARBA00025795"/>
    </source>
</evidence>
<evidence type="ECO:0000256" key="6">
    <source>
        <dbReference type="ARBA" id="ARBA00023004"/>
    </source>
</evidence>
<dbReference type="SUPFAM" id="SSF47571">
    <property type="entry name" value="Cloroperoxidase"/>
    <property type="match status" value="1"/>
</dbReference>
<evidence type="ECO:0000259" key="8">
    <source>
        <dbReference type="PROSITE" id="PS51405"/>
    </source>
</evidence>
<dbReference type="AlphaFoldDB" id="A0A0C2XB73"/>
<dbReference type="GO" id="GO:0046872">
    <property type="term" value="F:metal ion binding"/>
    <property type="evidence" value="ECO:0007669"/>
    <property type="project" value="UniProtKB-KW"/>
</dbReference>
<comment type="similarity">
    <text evidence="7">Belongs to the chloroperoxidase family.</text>
</comment>
<dbReference type="Gene3D" id="1.10.489.10">
    <property type="entry name" value="Chloroperoxidase-like"/>
    <property type="match status" value="1"/>
</dbReference>
<gene>
    <name evidence="9" type="ORF">M378DRAFT_23613</name>
</gene>
<evidence type="ECO:0000256" key="5">
    <source>
        <dbReference type="ARBA" id="ARBA00023002"/>
    </source>
</evidence>